<dbReference type="PROSITE" id="PS00018">
    <property type="entry name" value="EF_HAND_1"/>
    <property type="match status" value="1"/>
</dbReference>
<protein>
    <submittedName>
        <fullName evidence="2">Cell surface protein</fullName>
    </submittedName>
</protein>
<evidence type="ECO:0000313" key="2">
    <source>
        <dbReference type="EMBL" id="AXA34789.1"/>
    </source>
</evidence>
<dbReference type="Gene3D" id="2.120.10.30">
    <property type="entry name" value="TolB, C-terminal domain"/>
    <property type="match status" value="1"/>
</dbReference>
<organism evidence="2 3">
    <name type="scientific">Sumerlaea chitinivorans</name>
    <dbReference type="NCBI Taxonomy" id="2250252"/>
    <lineage>
        <taxon>Bacteria</taxon>
        <taxon>Candidatus Sumerlaeota</taxon>
        <taxon>Candidatus Sumerlaeia</taxon>
        <taxon>Candidatus Sumerlaeales</taxon>
        <taxon>Candidatus Sumerlaeaceae</taxon>
        <taxon>Candidatus Sumerlaea</taxon>
    </lineage>
</organism>
<dbReference type="InterPro" id="IPR011042">
    <property type="entry name" value="6-blade_b-propeller_TolB-like"/>
</dbReference>
<name>A0A2Z4Y1F2_SUMC1</name>
<dbReference type="SUPFAM" id="SSF63829">
    <property type="entry name" value="Calcium-dependent phosphotriesterase"/>
    <property type="match status" value="1"/>
</dbReference>
<proteinExistence type="predicted"/>
<dbReference type="Pfam" id="PF25778">
    <property type="entry name" value="DUF7948"/>
    <property type="match status" value="1"/>
</dbReference>
<feature type="domain" description="DUF7948" evidence="1">
    <location>
        <begin position="52"/>
        <end position="294"/>
    </location>
</feature>
<dbReference type="InterPro" id="IPR010620">
    <property type="entry name" value="SBBP_repeat"/>
</dbReference>
<evidence type="ECO:0000259" key="1">
    <source>
        <dbReference type="Pfam" id="PF25778"/>
    </source>
</evidence>
<dbReference type="InterPro" id="IPR057708">
    <property type="entry name" value="DUF7948"/>
</dbReference>
<reference evidence="2 3" key="1">
    <citation type="submission" date="2018-05" db="EMBL/GenBank/DDBJ databases">
        <title>A metagenomic window into the 2 km-deep terrestrial subsurface aquifer revealed taxonomically and functionally diverse microbial community comprising novel uncultured bacterial lineages.</title>
        <authorList>
            <person name="Kadnikov V.V."/>
            <person name="Mardanov A.V."/>
            <person name="Beletsky A.V."/>
            <person name="Banks D."/>
            <person name="Pimenov N.V."/>
            <person name="Frank Y.A."/>
            <person name="Karnachuk O.V."/>
            <person name="Ravin N.V."/>
        </authorList>
    </citation>
    <scope>NUCLEOTIDE SEQUENCE [LARGE SCALE GENOMIC DNA]</scope>
    <source>
        <strain evidence="2">BY</strain>
    </source>
</reference>
<evidence type="ECO:0000313" key="3">
    <source>
        <dbReference type="Proteomes" id="UP000262583"/>
    </source>
</evidence>
<dbReference type="InterPro" id="IPR052918">
    <property type="entry name" value="Motility_Chemotaxis_Reg"/>
</dbReference>
<dbReference type="EMBL" id="CP030759">
    <property type="protein sequence ID" value="AXA34789.1"/>
    <property type="molecule type" value="Genomic_DNA"/>
</dbReference>
<dbReference type="InterPro" id="IPR018247">
    <property type="entry name" value="EF_Hand_1_Ca_BS"/>
</dbReference>
<gene>
    <name evidence="2" type="ORF">BRCON_0012</name>
</gene>
<sequence length="1680" mass="181751">MSRLVPKPLQGECGWRAIAGALLIVGLVSVARVFAVGNTPVKPTLFAMPMYFVPNVGLAQAKVDYVAEGAGYWVGLNHRGFLLALRQSQSGRGVTGRGPLEDCPSGRDPVVVKFEFVGARDTACGEGEAKQAGVVNVFKGNDPSRWRRGLPTYGRIRYRGVYAGVDVVYYGNGRQLEWDLEVAPGVDVGQVRLRCEVLSWGAQTTGTLRGNVAEDGSLVIEINGQPLRFGAPTAYDVVGTYRRPVVAQFRVANLEAQGRGADENLQHGETAGPLEFGFVAQGHNPEYPLVIDPVIDYSTYLGGPPEDSIRDIEVDADGNAYVCGFSYVIGSSDTQVVVHQFRWTGEHVTTVIFGGSEFDYAYGIALHPKGNVIVVVGGTDSEDFPVVNAFQERLTGVHDGFVSCFDIELSTPIFSTYFGGSGSDTFYGVATDTLGNVFVVGETYSNDFPVIDPYAESFGGIVDAVLVKFTEEGGCGYSTYLGGNSFDYATAVAVDQSGNPCVGGGTLSNDFPVETRFQTTNRGAFDGFLSKFANSECKLLFSSYLGGSGSDSISAVRVASDDSVLVAGLTGSNDFPVSTSLYSTKHASMDGFITKFDKSLGSLTFSTYLGGDEYDAITGVDLDRFSNVYACGYTSSSNFPTLFPVQNSLGGGFDAFLTGLHSSGERLWFSTYAGGENDDYAYGVGVWDVNSGGVLIVGKTFSPDYPTRNAYTGSYGGNGDGFLTFFADDCNCNGTGDYRDLSNGVSQDCNSNGIPDECDIYPKTGGVIWSEDFESGQDNWYLSGLWHLEVGHVCLSEDGSLTTVTRAAYNSETFCDYNVGMTYGVLELTTEVLVPASGGLLRWSNWAESESIPFTTEWWTEVLVVNSSVWQQVFEQSAAVQPRWEEVVVDLSAFAGQRIRIRFVFDSWYTDGYYRGWYVDDIRISEIIESAVSLDCNSNEIPDECDLSSGRSLDCNANSVPDECDIGNNTSSDCNWNSVPDECEPDCNQNGVPDECDIWYCTSIDCNGNSYPDECDITSGVVLDYNDNGVPDECDIASGAGGDCNGNAVLDEYDILTSASEDCNGNKIPDECEMFSYTSDSPHLSPWWNDQSQTWTIMFVPEAETTVVVSISTNMDSSWWPTEQVRVYVNDTFIKKVPFVYGGEYCGISKAVLYIAPETFNTLITAAGGHAAFRLEAVNIFADECYPRFVAVEISYLSSEVTGDINANGVLDECEFLFLVRDGFDPELGGDSGWRPFGFEQVGLGDQYYDTTETALVGRVWATEGPRFRFAGHVSLPDLWLPYSAVGSDHYVRGKFYVYAKGITDWGTMTEGSDWRTTGAMPNVRLRLSHRYAQNSMLEIFNHVSGDPGASDAVGADIRPSSDPANPSLYRVDFDPVDTPYLVANGVTEGIWAAYEAYSVDAQDQGLVGLAEVQLGVYPTSLLPDTVAPVKVYAPSASDAGTLGVVSPTDVQLETRHLMTEPGVVPPLDPSAPQPQHGQGPGGITLSTVGVPADRLAIAVREFDAGSDLTQRVRVEPNTLYKIRFHVTSANAAVVQPQMRCRARTCRFLWSQKFEVGGAWNAGPESNTDAQQALPGVGCQNPDRAPSETVGGWYTLLMHSPLNADIRPEYASGTPLEVRMPGLTSEPGPGVNAASLRDLRVGFDVLDTLSGSALNYLEEGEFTLDRIEIRAYPMPPDGGM</sequence>
<dbReference type="PANTHER" id="PTHR35580">
    <property type="entry name" value="CELL SURFACE GLYCOPROTEIN (S-LAYER PROTEIN)-LIKE PROTEIN"/>
    <property type="match status" value="1"/>
</dbReference>
<dbReference type="PANTHER" id="PTHR35580:SF1">
    <property type="entry name" value="PHYTASE-LIKE DOMAIN-CONTAINING PROTEIN"/>
    <property type="match status" value="1"/>
</dbReference>
<dbReference type="Proteomes" id="UP000262583">
    <property type="component" value="Chromosome"/>
</dbReference>
<dbReference type="KEGG" id="schv:BRCON_0012"/>
<dbReference type="Pfam" id="PF06739">
    <property type="entry name" value="SBBP"/>
    <property type="match status" value="2"/>
</dbReference>
<accession>A0A2Z4Y1F2</accession>